<dbReference type="AlphaFoldDB" id="E6LKS8"/>
<dbReference type="HOGENOM" id="CLU_070756_0_0_9"/>
<dbReference type="eggNOG" id="ENOG50330W4">
    <property type="taxonomic scope" value="Bacteria"/>
</dbReference>
<protein>
    <recommendedName>
        <fullName evidence="3">Lipoprotein</fullName>
    </recommendedName>
</protein>
<name>E6LKS8_9FIRM</name>
<reference evidence="1 2" key="1">
    <citation type="submission" date="2010-12" db="EMBL/GenBank/DDBJ databases">
        <authorList>
            <person name="Muzny D."/>
            <person name="Qin X."/>
            <person name="Deng J."/>
            <person name="Jiang H."/>
            <person name="Liu Y."/>
            <person name="Qu J."/>
            <person name="Song X.-Z."/>
            <person name="Zhang L."/>
            <person name="Thornton R."/>
            <person name="Coyle M."/>
            <person name="Francisco L."/>
            <person name="Jackson L."/>
            <person name="Javaid M."/>
            <person name="Korchina V."/>
            <person name="Kovar C."/>
            <person name="Mata R."/>
            <person name="Mathew T."/>
            <person name="Ngo R."/>
            <person name="Nguyen L."/>
            <person name="Nguyen N."/>
            <person name="Okwuonu G."/>
            <person name="Ongeri F."/>
            <person name="Pham C."/>
            <person name="Simmons D."/>
            <person name="Wilczek-Boney K."/>
            <person name="Hale W."/>
            <person name="Jakkamsetti A."/>
            <person name="Pham P."/>
            <person name="Ruth R."/>
            <person name="San Lucas F."/>
            <person name="Warren J."/>
            <person name="Zhang J."/>
            <person name="Zhao Z."/>
            <person name="Zhou C."/>
            <person name="Zhu D."/>
            <person name="Lee S."/>
            <person name="Bess C."/>
            <person name="Blankenburg K."/>
            <person name="Forbes L."/>
            <person name="Fu Q."/>
            <person name="Gubbala S."/>
            <person name="Hirani K."/>
            <person name="Jayaseelan J.C."/>
            <person name="Lara F."/>
            <person name="Munidasa M."/>
            <person name="Palculict T."/>
            <person name="Patil S."/>
            <person name="Pu L.-L."/>
            <person name="Saada N."/>
            <person name="Tang L."/>
            <person name="Weissenberger G."/>
            <person name="Zhu Y."/>
            <person name="Hemphill L."/>
            <person name="Shang Y."/>
            <person name="Youmans B."/>
            <person name="Ayvaz T."/>
            <person name="Ross M."/>
            <person name="Santibanez J."/>
            <person name="Aqrawi P."/>
            <person name="Gross S."/>
            <person name="Joshi V."/>
            <person name="Fowler G."/>
            <person name="Nazareth L."/>
            <person name="Reid J."/>
            <person name="Worley K."/>
            <person name="Petrosino J."/>
            <person name="Highlander S."/>
            <person name="Gibbs R."/>
        </authorList>
    </citation>
    <scope>NUCLEOTIDE SEQUENCE [LARGE SCALE GENOMIC DNA]</scope>
    <source>
        <strain evidence="1 2">DSM 3986</strain>
    </source>
</reference>
<dbReference type="Proteomes" id="UP000003434">
    <property type="component" value="Unassembled WGS sequence"/>
</dbReference>
<sequence length="342" mass="39232">MEFFMKQFIIIFFAYALLLTACSHNKTPSYLSIAVTSYNDNTSPKNGMTTTVFKYSFEGEPVAVGSVPYTSQYPYAVYDDKENSLYYSAVDESGKFDQLWRYNLDTKKAEKLTDSLFAINYIIPREDDIVMVACKRGGRIDEPYLFNKKNKTLTKLDFGIDFNCRLCTYQPESGRIVMSGYSEKECDVIEEAFDNRINPGLEECPPPSAYIYELKGDKPELLLKLEQYAIKNLAIINKNEIFYRGNPVSLVNSQGSPYTQFRFKTGGNPEEFELFKSEFPLEIYDDFIFASVNDVYFAGAGGDTYPQGIYHYDIEKNRIEPVYDSSKINGYANNFVFLKGYK</sequence>
<gene>
    <name evidence="1" type="ORF">HMPREF0381_0563</name>
</gene>
<dbReference type="EMBL" id="AEPW01000011">
    <property type="protein sequence ID" value="EFU77551.1"/>
    <property type="molecule type" value="Genomic_DNA"/>
</dbReference>
<accession>E6LKS8</accession>
<dbReference type="PROSITE" id="PS51257">
    <property type="entry name" value="PROKAR_LIPOPROTEIN"/>
    <property type="match status" value="1"/>
</dbReference>
<proteinExistence type="predicted"/>
<organism evidence="1 2">
    <name type="scientific">Lachnoanaerobaculum saburreum DSM 3986</name>
    <dbReference type="NCBI Taxonomy" id="887325"/>
    <lineage>
        <taxon>Bacteria</taxon>
        <taxon>Bacillati</taxon>
        <taxon>Bacillota</taxon>
        <taxon>Clostridia</taxon>
        <taxon>Lachnospirales</taxon>
        <taxon>Lachnospiraceae</taxon>
        <taxon>Lachnoanaerobaculum</taxon>
    </lineage>
</organism>
<evidence type="ECO:0000313" key="1">
    <source>
        <dbReference type="EMBL" id="EFU77551.1"/>
    </source>
</evidence>
<evidence type="ECO:0008006" key="3">
    <source>
        <dbReference type="Google" id="ProtNLM"/>
    </source>
</evidence>
<comment type="caution">
    <text evidence="1">The sequence shown here is derived from an EMBL/GenBank/DDBJ whole genome shotgun (WGS) entry which is preliminary data.</text>
</comment>
<dbReference type="SUPFAM" id="SSF69304">
    <property type="entry name" value="Tricorn protease N-terminal domain"/>
    <property type="match status" value="1"/>
</dbReference>
<evidence type="ECO:0000313" key="2">
    <source>
        <dbReference type="Proteomes" id="UP000003434"/>
    </source>
</evidence>